<organism evidence="1 2">
    <name type="scientific">Propionibacterium acidifaciens F0233</name>
    <dbReference type="NCBI Taxonomy" id="553198"/>
    <lineage>
        <taxon>Bacteria</taxon>
        <taxon>Bacillati</taxon>
        <taxon>Actinomycetota</taxon>
        <taxon>Actinomycetes</taxon>
        <taxon>Propionibacteriales</taxon>
        <taxon>Propionibacteriaceae</taxon>
        <taxon>Propionibacterium</taxon>
    </lineage>
</organism>
<protein>
    <submittedName>
        <fullName evidence="1">Uncharacterized protein</fullName>
    </submittedName>
</protein>
<keyword evidence="2" id="KW-1185">Reference proteome</keyword>
<evidence type="ECO:0000313" key="2">
    <source>
        <dbReference type="Proteomes" id="UP000017052"/>
    </source>
</evidence>
<dbReference type="AlphaFoldDB" id="U2PZ54"/>
<sequence length="54" mass="5586">MGRPGGSSRGRVGVVVRRPSFPSFPSLFGSHLASVLTPGICPGREHTGEVGAHM</sequence>
<gene>
    <name evidence="1" type="ORF">HMPREF0682_1445</name>
</gene>
<dbReference type="Proteomes" id="UP000017052">
    <property type="component" value="Unassembled WGS sequence"/>
</dbReference>
<name>U2PZ54_9ACTN</name>
<accession>U2PZ54</accession>
<dbReference type="EMBL" id="ACVN02000174">
    <property type="protein sequence ID" value="ERK55805.1"/>
    <property type="molecule type" value="Genomic_DNA"/>
</dbReference>
<reference evidence="1" key="1">
    <citation type="submission" date="2013-08" db="EMBL/GenBank/DDBJ databases">
        <authorList>
            <person name="Durkin A.S."/>
            <person name="Haft D.R."/>
            <person name="McCorrison J."/>
            <person name="Torralba M."/>
            <person name="Gillis M."/>
            <person name="Haft D.H."/>
            <person name="Methe B."/>
            <person name="Sutton G."/>
            <person name="Nelson K.E."/>
        </authorList>
    </citation>
    <scope>NUCLEOTIDE SEQUENCE [LARGE SCALE GENOMIC DNA]</scope>
    <source>
        <strain evidence="1">F0233</strain>
    </source>
</reference>
<comment type="caution">
    <text evidence="1">The sequence shown here is derived from an EMBL/GenBank/DDBJ whole genome shotgun (WGS) entry which is preliminary data.</text>
</comment>
<proteinExistence type="predicted"/>
<evidence type="ECO:0000313" key="1">
    <source>
        <dbReference type="EMBL" id="ERK55805.1"/>
    </source>
</evidence>